<proteinExistence type="predicted"/>
<evidence type="ECO:0000256" key="1">
    <source>
        <dbReference type="ARBA" id="ARBA00022603"/>
    </source>
</evidence>
<sequence length="188" mass="21630">MNVIRFIQEYMRHPRAVGAVMPSSKTLAKRMVKPIPFDKITGIIEYGPGTGVFTEQIIQNKRKDTVFLAIEANEPFYKILKKKYEHVENVHIIHGSAEDVDHYIKQYSLSKVDYIVSGLPFTSLPRSVSTRILEKTASLLGKKGKFITFQYAKVKRSFFRAFFNTIHYEKVYKNVPPAYVFICDNEGA</sequence>
<evidence type="ECO:0000313" key="6">
    <source>
        <dbReference type="EMBL" id="AKO93041.1"/>
    </source>
</evidence>
<evidence type="ECO:0000256" key="2">
    <source>
        <dbReference type="ARBA" id="ARBA00022679"/>
    </source>
</evidence>
<evidence type="ECO:0000313" key="7">
    <source>
        <dbReference type="Proteomes" id="UP000036202"/>
    </source>
</evidence>
<gene>
    <name evidence="6" type="ORF">BEH_13700</name>
</gene>
<dbReference type="AlphaFoldDB" id="A0A0H4KJM3"/>
<dbReference type="KEGG" id="beo:BEH_13700"/>
<dbReference type="SMART" id="SM00650">
    <property type="entry name" value="rADc"/>
    <property type="match status" value="1"/>
</dbReference>
<keyword evidence="4" id="KW-0694">RNA-binding</keyword>
<dbReference type="PATRIC" id="fig|135735.6.peg.2898"/>
<reference evidence="7" key="2">
    <citation type="submission" date="2015-06" db="EMBL/GenBank/DDBJ databases">
        <title>Genome Sequence of Bacillus endophyticus and Analysis of its Companion Mechanism in the Ketogulonigenium vulgare-Bacillus strain Consortium.</title>
        <authorList>
            <person name="Jia N."/>
            <person name="Du J."/>
            <person name="Ding M.-Z."/>
            <person name="Gao F."/>
            <person name="Yuan Y.-J."/>
        </authorList>
    </citation>
    <scope>NUCLEOTIDE SEQUENCE [LARGE SCALE GENOMIC DNA]</scope>
    <source>
        <strain evidence="7">Hbe603</strain>
    </source>
</reference>
<protein>
    <submittedName>
        <fullName evidence="6">SAM-dependent methyltransferase</fullName>
    </submittedName>
</protein>
<accession>A0A0H4KJM3</accession>
<dbReference type="SUPFAM" id="SSF53335">
    <property type="entry name" value="S-adenosyl-L-methionine-dependent methyltransferases"/>
    <property type="match status" value="1"/>
</dbReference>
<dbReference type="GO" id="GO:0000179">
    <property type="term" value="F:rRNA (adenine-N6,N6-)-dimethyltransferase activity"/>
    <property type="evidence" value="ECO:0007669"/>
    <property type="project" value="InterPro"/>
</dbReference>
<evidence type="ECO:0000256" key="3">
    <source>
        <dbReference type="ARBA" id="ARBA00022691"/>
    </source>
</evidence>
<name>A0A0H4KJM3_9BACI</name>
<evidence type="ECO:0000256" key="4">
    <source>
        <dbReference type="ARBA" id="ARBA00022884"/>
    </source>
</evidence>
<dbReference type="InterPro" id="IPR029063">
    <property type="entry name" value="SAM-dependent_MTases_sf"/>
</dbReference>
<reference evidence="6 7" key="1">
    <citation type="journal article" date="2015" name="PLoS ONE">
        <title>Genome Sequence of Bacillus endophyticus and Analysis of Its Companion Mechanism in the Ketogulonigenium vulgare-Bacillus Strain Consortium.</title>
        <authorList>
            <person name="Jia N."/>
            <person name="Du J."/>
            <person name="Ding M.Z."/>
            <person name="Gao F."/>
            <person name="Yuan Y.J."/>
        </authorList>
    </citation>
    <scope>NUCLEOTIDE SEQUENCE [LARGE SCALE GENOMIC DNA]</scope>
    <source>
        <strain evidence="6 7">Hbe603</strain>
    </source>
</reference>
<dbReference type="CDD" id="cd02440">
    <property type="entry name" value="AdoMet_MTases"/>
    <property type="match status" value="1"/>
</dbReference>
<evidence type="ECO:0000259" key="5">
    <source>
        <dbReference type="SMART" id="SM00650"/>
    </source>
</evidence>
<dbReference type="RefSeq" id="WP_019390977.1">
    <property type="nucleotide sequence ID" value="NZ_ALIM01000013.1"/>
</dbReference>
<dbReference type="GO" id="GO:0003723">
    <property type="term" value="F:RNA binding"/>
    <property type="evidence" value="ECO:0007669"/>
    <property type="project" value="UniProtKB-KW"/>
</dbReference>
<dbReference type="Pfam" id="PF00398">
    <property type="entry name" value="RrnaAD"/>
    <property type="match status" value="1"/>
</dbReference>
<dbReference type="Proteomes" id="UP000036202">
    <property type="component" value="Chromosome"/>
</dbReference>
<organism evidence="6 7">
    <name type="scientific">Priestia filamentosa</name>
    <dbReference type="NCBI Taxonomy" id="1402861"/>
    <lineage>
        <taxon>Bacteria</taxon>
        <taxon>Bacillati</taxon>
        <taxon>Bacillota</taxon>
        <taxon>Bacilli</taxon>
        <taxon>Bacillales</taxon>
        <taxon>Bacillaceae</taxon>
        <taxon>Priestia</taxon>
    </lineage>
</organism>
<feature type="domain" description="Ribosomal RNA adenine methylase transferase N-terminal" evidence="5">
    <location>
        <begin position="27"/>
        <end position="185"/>
    </location>
</feature>
<dbReference type="Gene3D" id="3.40.50.150">
    <property type="entry name" value="Vaccinia Virus protein VP39"/>
    <property type="match status" value="1"/>
</dbReference>
<dbReference type="InterPro" id="IPR020598">
    <property type="entry name" value="rRNA_Ade_methylase_Trfase_N"/>
</dbReference>
<dbReference type="InterPro" id="IPR001737">
    <property type="entry name" value="KsgA/Erm"/>
</dbReference>
<dbReference type="EMBL" id="CP011974">
    <property type="protein sequence ID" value="AKO93041.1"/>
    <property type="molecule type" value="Genomic_DNA"/>
</dbReference>
<dbReference type="OrthoDB" id="9805585at2"/>
<keyword evidence="2 6" id="KW-0808">Transferase</keyword>
<keyword evidence="7" id="KW-1185">Reference proteome</keyword>
<keyword evidence="1 6" id="KW-0489">Methyltransferase</keyword>
<keyword evidence="3" id="KW-0949">S-adenosyl-L-methionine</keyword>